<evidence type="ECO:0000256" key="11">
    <source>
        <dbReference type="ARBA" id="ARBA00045980"/>
    </source>
</evidence>
<dbReference type="GeneID" id="114849657"/>
<protein>
    <recommendedName>
        <fullName evidence="13">Sugar phosphate phosphatase</fullName>
        <ecNumber evidence="13">2.1.1.-</ecNumber>
        <ecNumber evidence="13">3.1.3.-</ecNumber>
    </recommendedName>
</protein>
<dbReference type="Pfam" id="PF01937">
    <property type="entry name" value="ARMT1-like_dom"/>
    <property type="match status" value="1"/>
</dbReference>
<comment type="function">
    <text evidence="11 13">Metal-dependent phosphatase that shows phosphatase activity against several substrates, including fructose-1-phosphate and fructose-6-phosphate. Its preference for fructose-1-phosphate, a strong glycating agent that causes DNA damage rather than a canonical yeast metabolite, suggests a damage-control function in hexose phosphate metabolism. Has also been shown to have O-methyltransferase activity that methylates glutamate residues of target proteins to form gamma-glutamyl methyl ester residues. Possibly methylates PCNA, suggesting it is involved in the DNA damage response.</text>
</comment>
<dbReference type="GO" id="GO:0051998">
    <property type="term" value="F:protein carboxyl O-methyltransferase activity"/>
    <property type="evidence" value="ECO:0007669"/>
    <property type="project" value="UniProtKB-UniRule"/>
</dbReference>
<dbReference type="GO" id="GO:0032259">
    <property type="term" value="P:methylation"/>
    <property type="evidence" value="ECO:0007669"/>
    <property type="project" value="UniProtKB-KW"/>
</dbReference>
<evidence type="ECO:0000256" key="3">
    <source>
        <dbReference type="ARBA" id="ARBA00009519"/>
    </source>
</evidence>
<keyword evidence="5 13" id="KW-0489">Methyltransferase</keyword>
<dbReference type="Gene3D" id="3.40.50.10880">
    <property type="entry name" value="Uncharacterised protein PF01937, DUF89, domain 3"/>
    <property type="match status" value="1"/>
</dbReference>
<dbReference type="GO" id="GO:0005634">
    <property type="term" value="C:nucleus"/>
    <property type="evidence" value="ECO:0007669"/>
    <property type="project" value="TreeGrafter"/>
</dbReference>
<dbReference type="EC" id="3.1.3.-" evidence="13"/>
<comment type="catalytic activity">
    <reaction evidence="2 13">
        <text>beta-D-fructose 1-phosphate + H2O = D-fructose + phosphate</text>
        <dbReference type="Rhea" id="RHEA:35603"/>
        <dbReference type="ChEBI" id="CHEBI:15377"/>
        <dbReference type="ChEBI" id="CHEBI:37721"/>
        <dbReference type="ChEBI" id="CHEBI:43474"/>
        <dbReference type="ChEBI" id="CHEBI:138881"/>
    </reaction>
</comment>
<dbReference type="AlphaFoldDB" id="A0A6P7LTC0"/>
<organism evidence="14 15">
    <name type="scientific">Betta splendens</name>
    <name type="common">Siamese fighting fish</name>
    <dbReference type="NCBI Taxonomy" id="158456"/>
    <lineage>
        <taxon>Eukaryota</taxon>
        <taxon>Metazoa</taxon>
        <taxon>Chordata</taxon>
        <taxon>Craniata</taxon>
        <taxon>Vertebrata</taxon>
        <taxon>Euteleostomi</taxon>
        <taxon>Actinopterygii</taxon>
        <taxon>Neopterygii</taxon>
        <taxon>Teleostei</taxon>
        <taxon>Neoteleostei</taxon>
        <taxon>Acanthomorphata</taxon>
        <taxon>Anabantaria</taxon>
        <taxon>Anabantiformes</taxon>
        <taxon>Anabantoidei</taxon>
        <taxon>Osphronemidae</taxon>
        <taxon>Betta</taxon>
    </lineage>
</organism>
<dbReference type="Gene3D" id="1.20.930.60">
    <property type="match status" value="1"/>
</dbReference>
<keyword evidence="9 13" id="KW-0378">Hydrolase</keyword>
<evidence type="ECO:0000256" key="9">
    <source>
        <dbReference type="ARBA" id="ARBA00022801"/>
    </source>
</evidence>
<evidence type="ECO:0000256" key="10">
    <source>
        <dbReference type="ARBA" id="ARBA00023211"/>
    </source>
</evidence>
<dbReference type="PANTHER" id="PTHR12260">
    <property type="entry name" value="DAMAGE-CONTROL PHOSPHATASE ARMT1"/>
    <property type="match status" value="1"/>
</dbReference>
<dbReference type="RefSeq" id="XP_028997159.1">
    <property type="nucleotide sequence ID" value="XM_029141326.2"/>
</dbReference>
<comment type="catalytic activity">
    <reaction evidence="1 13">
        <text>L-glutamyl-[protein] + S-adenosyl-L-methionine = [protein]-L-glutamate 5-O-methyl ester + S-adenosyl-L-homocysteine</text>
        <dbReference type="Rhea" id="RHEA:24452"/>
        <dbReference type="Rhea" id="RHEA-COMP:10208"/>
        <dbReference type="Rhea" id="RHEA-COMP:10311"/>
        <dbReference type="ChEBI" id="CHEBI:29973"/>
        <dbReference type="ChEBI" id="CHEBI:57856"/>
        <dbReference type="ChEBI" id="CHEBI:59789"/>
        <dbReference type="ChEBI" id="CHEBI:82795"/>
    </reaction>
</comment>
<comment type="domain">
    <text evidence="13">Subfamily III proteins have a conserved RTxK motif about 40-50 residues from the C-terminus; the threonine may be replaced by serine or cysteine.</text>
</comment>
<keyword evidence="6" id="KW-0808">Transferase</keyword>
<dbReference type="InterPro" id="IPR039763">
    <property type="entry name" value="ARMT1"/>
</dbReference>
<evidence type="ECO:0000256" key="2">
    <source>
        <dbReference type="ARBA" id="ARBA00001326"/>
    </source>
</evidence>
<dbReference type="InterPro" id="IPR002791">
    <property type="entry name" value="ARMT1-like_metal-bd"/>
</dbReference>
<accession>A0A6P7LTC0</accession>
<evidence type="ECO:0000256" key="7">
    <source>
        <dbReference type="ARBA" id="ARBA00022691"/>
    </source>
</evidence>
<dbReference type="GO" id="GO:0006974">
    <property type="term" value="P:DNA damage response"/>
    <property type="evidence" value="ECO:0007669"/>
    <property type="project" value="TreeGrafter"/>
</dbReference>
<comment type="catalytic activity">
    <reaction evidence="12 13">
        <text>beta-D-fructose 6-phosphate = dihydroxyacetone + D-glyceraldehyde 3-phosphate</text>
        <dbReference type="Rhea" id="RHEA:28002"/>
        <dbReference type="ChEBI" id="CHEBI:16016"/>
        <dbReference type="ChEBI" id="CHEBI:57634"/>
        <dbReference type="ChEBI" id="CHEBI:59776"/>
    </reaction>
</comment>
<dbReference type="GO" id="GO:0046872">
    <property type="term" value="F:metal ion binding"/>
    <property type="evidence" value="ECO:0007669"/>
    <property type="project" value="UniProtKB-UniRule"/>
</dbReference>
<evidence type="ECO:0000256" key="4">
    <source>
        <dbReference type="ARBA" id="ARBA00022596"/>
    </source>
</evidence>
<keyword evidence="10 13" id="KW-0464">Manganese</keyword>
<keyword evidence="8 13" id="KW-0479">Metal-binding</keyword>
<dbReference type="FunCoup" id="A0A6P7LTC0">
    <property type="interactions" value="786"/>
</dbReference>
<dbReference type="KEGG" id="bspl:114849657"/>
<comment type="cofactor">
    <cofactor evidence="13">
        <name>Mn(2+)</name>
        <dbReference type="ChEBI" id="CHEBI:29035"/>
    </cofactor>
    <cofactor evidence="13">
        <name>Ni(2+)</name>
        <dbReference type="ChEBI" id="CHEBI:49786"/>
    </cofactor>
</comment>
<evidence type="ECO:0000256" key="12">
    <source>
        <dbReference type="ARBA" id="ARBA00048809"/>
    </source>
</evidence>
<keyword evidence="7" id="KW-0949">S-adenosyl-L-methionine</keyword>
<evidence type="ECO:0000256" key="5">
    <source>
        <dbReference type="ARBA" id="ARBA00022603"/>
    </source>
</evidence>
<evidence type="ECO:0000256" key="1">
    <source>
        <dbReference type="ARBA" id="ARBA00000807"/>
    </source>
</evidence>
<dbReference type="SUPFAM" id="SSF111321">
    <property type="entry name" value="AF1104-like"/>
    <property type="match status" value="1"/>
</dbReference>
<name>A0A6P7LTC0_BETSP</name>
<evidence type="ECO:0000256" key="8">
    <source>
        <dbReference type="ARBA" id="ARBA00022723"/>
    </source>
</evidence>
<proteinExistence type="inferred from homology"/>
<keyword evidence="14" id="KW-1185">Reference proteome</keyword>
<dbReference type="Proteomes" id="UP000515150">
    <property type="component" value="Chromosome 24"/>
</dbReference>
<dbReference type="CTD" id="79624"/>
<evidence type="ECO:0000256" key="6">
    <source>
        <dbReference type="ARBA" id="ARBA00022679"/>
    </source>
</evidence>
<dbReference type="GO" id="GO:0016791">
    <property type="term" value="F:phosphatase activity"/>
    <property type="evidence" value="ECO:0007669"/>
    <property type="project" value="TreeGrafter"/>
</dbReference>
<gene>
    <name evidence="15" type="primary">armt1</name>
</gene>
<dbReference type="InterPro" id="IPR036075">
    <property type="entry name" value="ARMT-1-like_metal-bd_sf"/>
</dbReference>
<evidence type="ECO:0000313" key="15">
    <source>
        <dbReference type="RefSeq" id="XP_028997159.1"/>
    </source>
</evidence>
<dbReference type="FunFam" id="1.20.930.60:FF:000001">
    <property type="entry name" value="protein-glutamate O-methyltransferase isoform X1"/>
    <property type="match status" value="1"/>
</dbReference>
<dbReference type="EC" id="2.1.1.-" evidence="13"/>
<keyword evidence="4" id="KW-0533">Nickel</keyword>
<comment type="similarity">
    <text evidence="3 13">Belongs to the damage-control phosphatase family. Sugar phosphate phosphatase III subfamily.</text>
</comment>
<dbReference type="PANTHER" id="PTHR12260:SF6">
    <property type="entry name" value="DAMAGE-CONTROL PHOSPHATASE ARMT1"/>
    <property type="match status" value="1"/>
</dbReference>
<evidence type="ECO:0000313" key="14">
    <source>
        <dbReference type="Proteomes" id="UP000515150"/>
    </source>
</evidence>
<evidence type="ECO:0000256" key="13">
    <source>
        <dbReference type="RuleBase" id="RU367030"/>
    </source>
</evidence>
<reference evidence="15" key="1">
    <citation type="submission" date="2025-08" db="UniProtKB">
        <authorList>
            <consortium name="RefSeq"/>
        </authorList>
    </citation>
    <scope>IDENTIFICATION</scope>
</reference>
<dbReference type="FunFam" id="3.40.50.10880:FF:000002">
    <property type="entry name" value="Acidic residue methyltransferase 1"/>
    <property type="match status" value="1"/>
</dbReference>
<sequence length="453" mass="51648">MASDPTVTGVPPSLSAKVVGSFAYFTVKDRLPTILTKVIDTIHRNKNKFFEEYGEEGIEAEKQTIGLLSKLRNELQTDKPVLPLTYGRQDTEPWNQYLQRQVEVQGDPESVSWFKSPWLYVECYMYRRIQEAVWLNPPINDYDVFNEGKTQSFFESQQAVIAICTYLEGVRKHIEELSKNELLEHFRKLLLVSLWGNKCDLSISAGKENSQKTSPIDSLNDLEPFILVDDSNMVWSSLLSAQKPVQPGKTTPGRVDIVLDNAGFELVTDLVLADFLVSSGLACEIHFHGKSFPWFVSDVTANDFQWIIRKVMAANHMWMSKSGVQWQRYLKEGVWCYHDHPFWTQPHEFCDMAADAPDLYATLQQADLVLFKGDLNYRKLTGDRDWDHTVGFDTALRGFGPAPLCSLRTLKANVQVGLQPGQADKLTSQDPDWMTCGKYAVIQFYSPKSEQYN</sequence>